<keyword evidence="5 6" id="KW-0472">Membrane</keyword>
<evidence type="ECO:0000256" key="2">
    <source>
        <dbReference type="ARBA" id="ARBA00008333"/>
    </source>
</evidence>
<comment type="similarity">
    <text evidence="2">Belongs to the oxidase-dependent Fe transporter (OFeT) (TC 9.A.10.1) family.</text>
</comment>
<dbReference type="RefSeq" id="WP_127002353.1">
    <property type="nucleotide sequence ID" value="NZ_CP034346.1"/>
</dbReference>
<accession>A0A3Q9IBD2</accession>
<dbReference type="InterPro" id="IPR004923">
    <property type="entry name" value="FTR1/Fip1/EfeU"/>
</dbReference>
<evidence type="ECO:0000256" key="3">
    <source>
        <dbReference type="ARBA" id="ARBA00022692"/>
    </source>
</evidence>
<dbReference type="GO" id="GO:0033573">
    <property type="term" value="C:high-affinity iron permease complex"/>
    <property type="evidence" value="ECO:0007669"/>
    <property type="project" value="InterPro"/>
</dbReference>
<evidence type="ECO:0000256" key="5">
    <source>
        <dbReference type="ARBA" id="ARBA00023136"/>
    </source>
</evidence>
<evidence type="ECO:0000256" key="6">
    <source>
        <dbReference type="SAM" id="Phobius"/>
    </source>
</evidence>
<proteinExistence type="inferred from homology"/>
<dbReference type="GO" id="GO:0015093">
    <property type="term" value="F:ferrous iron transmembrane transporter activity"/>
    <property type="evidence" value="ECO:0007669"/>
    <property type="project" value="TreeGrafter"/>
</dbReference>
<protein>
    <submittedName>
        <fullName evidence="7">Iron permease</fullName>
    </submittedName>
</protein>
<evidence type="ECO:0000313" key="8">
    <source>
        <dbReference type="Proteomes" id="UP000270678"/>
    </source>
</evidence>
<comment type="subcellular location">
    <subcellularLocation>
        <location evidence="1">Membrane</location>
        <topology evidence="1">Multi-pass membrane protein</topology>
    </subcellularLocation>
</comment>
<dbReference type="KEGG" id="plut:EI981_23420"/>
<evidence type="ECO:0000313" key="7">
    <source>
        <dbReference type="EMBL" id="AZS17106.1"/>
    </source>
</evidence>
<reference evidence="8" key="1">
    <citation type="submission" date="2018-12" db="EMBL/GenBank/DDBJ databases">
        <title>Complete genome sequence of Paenibacillus sp. MBLB1234.</title>
        <authorList>
            <person name="Nam Y.-D."/>
            <person name="Kang J."/>
            <person name="Chung W.-H."/>
            <person name="Park Y.S."/>
        </authorList>
    </citation>
    <scope>NUCLEOTIDE SEQUENCE [LARGE SCALE GENOMIC DNA]</scope>
    <source>
        <strain evidence="8">MBLB1234</strain>
    </source>
</reference>
<dbReference type="PANTHER" id="PTHR31632:SF2">
    <property type="entry name" value="PLASMA MEMBRANE IRON PERMEASE"/>
    <property type="match status" value="1"/>
</dbReference>
<feature type="transmembrane region" description="Helical" evidence="6">
    <location>
        <begin position="387"/>
        <end position="409"/>
    </location>
</feature>
<name>A0A3Q9IBD2_9BACL</name>
<feature type="transmembrane region" description="Helical" evidence="6">
    <location>
        <begin position="501"/>
        <end position="523"/>
    </location>
</feature>
<keyword evidence="4 6" id="KW-1133">Transmembrane helix</keyword>
<feature type="transmembrane region" description="Helical" evidence="6">
    <location>
        <begin position="573"/>
        <end position="594"/>
    </location>
</feature>
<dbReference type="EMBL" id="CP034346">
    <property type="protein sequence ID" value="AZS17106.1"/>
    <property type="molecule type" value="Genomic_DNA"/>
</dbReference>
<keyword evidence="3 6" id="KW-0812">Transmembrane</keyword>
<sequence>MELPHIKQESLNTIQHKLATILIAFILIIIALWSVPLSAAEAAPENASNPSYDKLLPLVGGALVEAGTPNWDTAAAELSEFSSIWNTLDHSASPELAKQIEDELIRAKNAIEAQDQDEAKQALSSLAKQVNEYTSAYSAETEKPDGKESASQLLEMTGKTLSALEQGSVEQAQREYKQILNTWKKLEGPIRGGNFNVYSDIETQMSLIRIALQATPIKTEQAVKELTTLNSLLQDYTQGKLDSLSDSSAAQNKNTLVDTLPLLDKAKQAVASKNAEQAAEQMSQFIRQWPSVEGEVSVSSAKLYTATENRMAEAQSYLISNPPNFNKAEQIIDAMIQDLQPLAERSTYTAWDAALILLREGFEALLVLAALLAFVNRSKDTALRTSIWAGAGTGLLISAILAIILTYTISQAIAGSARELIEGFIGLFAVAMMLTVGWWLHSKSNVKAWNQYLSERTRGAIQRGSRWSLFLLSALAILREGAETAIFYIGMVPSIEPRQLIIGILGALIVLVVLGFCLIHFGIKLPIRPFMLCATLLIYYLVVRFLGESIHSLQIAGLISAHSRSWLPSAGWIGAYPTWETLIPQVVALLFIIWQLTSRKCTDSPGTASAS</sequence>
<keyword evidence="8" id="KW-1185">Reference proteome</keyword>
<organism evidence="7 8">
    <name type="scientific">Paenibacillus lutimineralis</name>
    <dbReference type="NCBI Taxonomy" id="2707005"/>
    <lineage>
        <taxon>Bacteria</taxon>
        <taxon>Bacillati</taxon>
        <taxon>Bacillota</taxon>
        <taxon>Bacilli</taxon>
        <taxon>Bacillales</taxon>
        <taxon>Paenibacillaceae</taxon>
        <taxon>Paenibacillus</taxon>
    </lineage>
</organism>
<feature type="transmembrane region" description="Helical" evidence="6">
    <location>
        <begin position="530"/>
        <end position="547"/>
    </location>
</feature>
<feature type="transmembrane region" description="Helical" evidence="6">
    <location>
        <begin position="353"/>
        <end position="375"/>
    </location>
</feature>
<evidence type="ECO:0000256" key="4">
    <source>
        <dbReference type="ARBA" id="ARBA00022989"/>
    </source>
</evidence>
<dbReference type="OrthoDB" id="8215804at2"/>
<evidence type="ECO:0000256" key="1">
    <source>
        <dbReference type="ARBA" id="ARBA00004141"/>
    </source>
</evidence>
<feature type="transmembrane region" description="Helical" evidence="6">
    <location>
        <begin position="467"/>
        <end position="489"/>
    </location>
</feature>
<gene>
    <name evidence="7" type="ORF">EI981_23420</name>
</gene>
<dbReference type="Proteomes" id="UP000270678">
    <property type="component" value="Chromosome"/>
</dbReference>
<dbReference type="PANTHER" id="PTHR31632">
    <property type="entry name" value="IRON TRANSPORTER FTH1"/>
    <property type="match status" value="1"/>
</dbReference>
<dbReference type="Pfam" id="PF03239">
    <property type="entry name" value="FTR1"/>
    <property type="match status" value="1"/>
</dbReference>
<feature type="transmembrane region" description="Helical" evidence="6">
    <location>
        <begin position="421"/>
        <end position="440"/>
    </location>
</feature>
<dbReference type="AlphaFoldDB" id="A0A3Q9IBD2"/>
<feature type="transmembrane region" description="Helical" evidence="6">
    <location>
        <begin position="21"/>
        <end position="40"/>
    </location>
</feature>